<keyword evidence="2" id="KW-1185">Reference proteome</keyword>
<organism evidence="1 2">
    <name type="scientific">Brachionus plicatilis</name>
    <name type="common">Marine rotifer</name>
    <name type="synonym">Brachionus muelleri</name>
    <dbReference type="NCBI Taxonomy" id="10195"/>
    <lineage>
        <taxon>Eukaryota</taxon>
        <taxon>Metazoa</taxon>
        <taxon>Spiralia</taxon>
        <taxon>Gnathifera</taxon>
        <taxon>Rotifera</taxon>
        <taxon>Eurotatoria</taxon>
        <taxon>Monogononta</taxon>
        <taxon>Pseudotrocha</taxon>
        <taxon>Ploima</taxon>
        <taxon>Brachionidae</taxon>
        <taxon>Brachionus</taxon>
    </lineage>
</organism>
<gene>
    <name evidence="1" type="ORF">BpHYR1_014203</name>
</gene>
<name>A0A3M7S9F8_BRAPC</name>
<sequence length="120" mass="14176">MCIRDKISIPSGFVKPDSRFVDFIKVKIDLIKFILPIRNFPINRLLPSIKQNYSKKFLDKWKIYLQKLLPKRLKLKKIHIRIDGSENHNNLPIFNERLLANGKLAFQQTFILVDLVSRVC</sequence>
<evidence type="ECO:0000313" key="1">
    <source>
        <dbReference type="EMBL" id="RNA32412.1"/>
    </source>
</evidence>
<reference evidence="1 2" key="1">
    <citation type="journal article" date="2018" name="Sci. Rep.">
        <title>Genomic signatures of local adaptation to the degree of environmental predictability in rotifers.</title>
        <authorList>
            <person name="Franch-Gras L."/>
            <person name="Hahn C."/>
            <person name="Garcia-Roger E.M."/>
            <person name="Carmona M.J."/>
            <person name="Serra M."/>
            <person name="Gomez A."/>
        </authorList>
    </citation>
    <scope>NUCLEOTIDE SEQUENCE [LARGE SCALE GENOMIC DNA]</scope>
    <source>
        <strain evidence="1">HYR1</strain>
    </source>
</reference>
<accession>A0A3M7S9F8</accession>
<dbReference type="AlphaFoldDB" id="A0A3M7S9F8"/>
<dbReference type="Proteomes" id="UP000276133">
    <property type="component" value="Unassembled WGS sequence"/>
</dbReference>
<protein>
    <submittedName>
        <fullName evidence="1">Uncharacterized protein</fullName>
    </submittedName>
</protein>
<evidence type="ECO:0000313" key="2">
    <source>
        <dbReference type="Proteomes" id="UP000276133"/>
    </source>
</evidence>
<comment type="caution">
    <text evidence="1">The sequence shown here is derived from an EMBL/GenBank/DDBJ whole genome shotgun (WGS) entry which is preliminary data.</text>
</comment>
<proteinExistence type="predicted"/>
<dbReference type="EMBL" id="REGN01001801">
    <property type="protein sequence ID" value="RNA32412.1"/>
    <property type="molecule type" value="Genomic_DNA"/>
</dbReference>